<sequence>MQLDPWTWRDPTLLAAGLGPEEADRDAGARGRAGTPGGAGDEGGPGTDINLVGYRVAAVDGGIGTVDEASTETGAGWLVVDTGPWIFGRKVLLPAATVDRIDHLDRTLYVDRDREQIKNSPEYDPETFGRPDYHQQVGDYYRQVPPPRAPRSE</sequence>
<proteinExistence type="predicted"/>
<dbReference type="RefSeq" id="WP_377334890.1">
    <property type="nucleotide sequence ID" value="NZ_JBHLUE010000002.1"/>
</dbReference>
<dbReference type="Gene3D" id="3.90.50.10">
    <property type="entry name" value="Photosynthetic Reaction Center, subunit H, domain 2"/>
    <property type="match status" value="1"/>
</dbReference>
<feature type="compositionally biased region" description="Gly residues" evidence="1">
    <location>
        <begin position="34"/>
        <end position="46"/>
    </location>
</feature>
<protein>
    <submittedName>
        <fullName evidence="2">PRC-barrel domain-containing protein</fullName>
    </submittedName>
</protein>
<feature type="compositionally biased region" description="Pro residues" evidence="1">
    <location>
        <begin position="144"/>
        <end position="153"/>
    </location>
</feature>
<dbReference type="InterPro" id="IPR014747">
    <property type="entry name" value="Bac_photo_RC_H_C"/>
</dbReference>
<evidence type="ECO:0000313" key="3">
    <source>
        <dbReference type="Proteomes" id="UP001589894"/>
    </source>
</evidence>
<evidence type="ECO:0000313" key="2">
    <source>
        <dbReference type="EMBL" id="MFC0562862.1"/>
    </source>
</evidence>
<accession>A0ABV6NQ09</accession>
<name>A0ABV6NQ09_9ACTN</name>
<dbReference type="Proteomes" id="UP001589894">
    <property type="component" value="Unassembled WGS sequence"/>
</dbReference>
<gene>
    <name evidence="2" type="ORF">ACFFHU_01550</name>
</gene>
<reference evidence="2 3" key="1">
    <citation type="submission" date="2024-09" db="EMBL/GenBank/DDBJ databases">
        <authorList>
            <person name="Sun Q."/>
            <person name="Mori K."/>
        </authorList>
    </citation>
    <scope>NUCLEOTIDE SEQUENCE [LARGE SCALE GENOMIC DNA]</scope>
    <source>
        <strain evidence="2 3">TBRC 2205</strain>
    </source>
</reference>
<evidence type="ECO:0000256" key="1">
    <source>
        <dbReference type="SAM" id="MobiDB-lite"/>
    </source>
</evidence>
<feature type="region of interest" description="Disordered" evidence="1">
    <location>
        <begin position="18"/>
        <end position="47"/>
    </location>
</feature>
<comment type="caution">
    <text evidence="2">The sequence shown here is derived from an EMBL/GenBank/DDBJ whole genome shotgun (WGS) entry which is preliminary data.</text>
</comment>
<dbReference type="InterPro" id="IPR011033">
    <property type="entry name" value="PRC_barrel-like_sf"/>
</dbReference>
<feature type="region of interest" description="Disordered" evidence="1">
    <location>
        <begin position="111"/>
        <end position="153"/>
    </location>
</feature>
<organism evidence="2 3">
    <name type="scientific">Plantactinospora siamensis</name>
    <dbReference type="NCBI Taxonomy" id="555372"/>
    <lineage>
        <taxon>Bacteria</taxon>
        <taxon>Bacillati</taxon>
        <taxon>Actinomycetota</taxon>
        <taxon>Actinomycetes</taxon>
        <taxon>Micromonosporales</taxon>
        <taxon>Micromonosporaceae</taxon>
        <taxon>Plantactinospora</taxon>
    </lineage>
</organism>
<dbReference type="EMBL" id="JBHLUE010000002">
    <property type="protein sequence ID" value="MFC0562862.1"/>
    <property type="molecule type" value="Genomic_DNA"/>
</dbReference>
<dbReference type="SUPFAM" id="SSF50346">
    <property type="entry name" value="PRC-barrel domain"/>
    <property type="match status" value="1"/>
</dbReference>
<keyword evidence="3" id="KW-1185">Reference proteome</keyword>